<evidence type="ECO:0000256" key="6">
    <source>
        <dbReference type="ARBA" id="ARBA00022839"/>
    </source>
</evidence>
<keyword evidence="1" id="KW-0540">Nuclease</keyword>
<reference evidence="11" key="1">
    <citation type="submission" date="2020-10" db="EMBL/GenBank/DDBJ databases">
        <authorList>
            <person name="Gilroy R."/>
        </authorList>
    </citation>
    <scope>NUCLEOTIDE SEQUENCE</scope>
    <source>
        <strain evidence="11">CHK181-108</strain>
    </source>
</reference>
<comment type="caution">
    <text evidence="11">The sequence shown here is derived from an EMBL/GenBank/DDBJ whole genome shotgun (WGS) entry which is preliminary data.</text>
</comment>
<name>A0A9D1H3Y2_9FIRM</name>
<evidence type="ECO:0000256" key="8">
    <source>
        <dbReference type="ARBA" id="ARBA00023125"/>
    </source>
</evidence>
<evidence type="ECO:0000256" key="9">
    <source>
        <dbReference type="ARBA" id="ARBA00023204"/>
    </source>
</evidence>
<keyword evidence="9" id="KW-0234">DNA repair</keyword>
<dbReference type="SUPFAM" id="SSF52980">
    <property type="entry name" value="Restriction endonuclease-like"/>
    <property type="match status" value="1"/>
</dbReference>
<dbReference type="GO" id="GO:0004386">
    <property type="term" value="F:helicase activity"/>
    <property type="evidence" value="ECO:0007669"/>
    <property type="project" value="UniProtKB-KW"/>
</dbReference>
<dbReference type="EMBL" id="DVLU01000102">
    <property type="protein sequence ID" value="HIT86095.1"/>
    <property type="molecule type" value="Genomic_DNA"/>
</dbReference>
<dbReference type="Proteomes" id="UP000824165">
    <property type="component" value="Unassembled WGS sequence"/>
</dbReference>
<keyword evidence="8" id="KW-0238">DNA-binding</keyword>
<sequence>MIRIITGGAGSGKAKKCIDEIAALHKEKPSAACLMLVNEHYSHETEKAFAERFGGTGLNNIEVTTFRKLSRELLSDSLMRSLTASGKQILLRKTTLRFLEEEPEISAGLRRAIRRRGFLDVLSQMISEMKHYGASSAELRLAAEKITGSASLKEKLLSLARLSEIYSENFSKLEYNDSEDALEYLAHAVAYTDRFDDTYMWIDKFDELLPQQMKVVEALYSKVKQLTVSISYPENETERPLYSEVRRTLYKIEELDSEREYYDCGKHLKNVKAPELKFLLDKWNSMAVYDKKAENIKIFEARDAYAETEHAAGQIADLVREEGLRYRDIAVICGNEDEYGYLADAVFGEYEIPLFSDMKVVLSDHPIAVQILSLFDIFDNDFDYASVFAYLKSGFIYEKDSDGKIKSIPRESIDELENFVLKYGIRGKRRWLSEEDWKSGGTVAEVTCGKEETERRAEEKRRLEERINSLRRKVMKPIAAYFEKTKGSISSTAQAKALFELISDIHIYEGLKAEIRKLTDSGDTTEAEHFAQIWELILEVLDQLVITLGDSETDREEFGRYVRAGISKCEIRIIPSGIDRVYFGTAERNAPSDVKALFLLGANDGTFPNEIRNEGFLSDADRHFISESDVIDLPLAPDTRGRTEKRRYNVFRTLTSATERLYISYAAQNTDGSQLSPSRLVYNILRRFPQVHTEDDVERAAQKPGVYIASPKVTIHKLIGSRADDNKNPIWDAVYLYYKERGLYPQLTSLLDEKRSIARRFDTIPPETAEELYGSDNITYSASRLNAYAKCPYMYFLSYGLGIREREEWDIGAADVGIYAHSVIEGFCRSVEGGETDPQKKSERWRSLSDEQRDDILNGLFDKAEKKLEESEISQRGKAANVMHRMRRVISNAAAAVHSSLKYGRFTTSGEETAVNMRINDRVSLSGIIDRLDIYRGESYNGIRVIDYKTGATRFDIVNILNGVDMQMVLYAAAAKEYCEQRDPDGVYRLSGIYYAHVRRDFESQTPNKSESAMISEAAAANCLDGVTFAEEDNVLESLGAADERLLSGGTSDFLKVKFNRGGGLDVHTKRRVK</sequence>
<evidence type="ECO:0000256" key="5">
    <source>
        <dbReference type="ARBA" id="ARBA00022806"/>
    </source>
</evidence>
<evidence type="ECO:0000256" key="4">
    <source>
        <dbReference type="ARBA" id="ARBA00022801"/>
    </source>
</evidence>
<dbReference type="PANTHER" id="PTHR30591:SF1">
    <property type="entry name" value="RECBCD ENZYME SUBUNIT RECC"/>
    <property type="match status" value="1"/>
</dbReference>
<evidence type="ECO:0000259" key="10">
    <source>
        <dbReference type="PROSITE" id="PS51217"/>
    </source>
</evidence>
<dbReference type="GO" id="GO:0006310">
    <property type="term" value="P:DNA recombination"/>
    <property type="evidence" value="ECO:0007669"/>
    <property type="project" value="TreeGrafter"/>
</dbReference>
<dbReference type="GO" id="GO:0004527">
    <property type="term" value="F:exonuclease activity"/>
    <property type="evidence" value="ECO:0007669"/>
    <property type="project" value="UniProtKB-KW"/>
</dbReference>
<evidence type="ECO:0000256" key="3">
    <source>
        <dbReference type="ARBA" id="ARBA00022763"/>
    </source>
</evidence>
<dbReference type="InterPro" id="IPR027417">
    <property type="entry name" value="P-loop_NTPase"/>
</dbReference>
<keyword evidence="5" id="KW-0347">Helicase</keyword>
<accession>A0A9D1H3Y2</accession>
<dbReference type="Gene3D" id="3.40.50.300">
    <property type="entry name" value="P-loop containing nucleotide triphosphate hydrolases"/>
    <property type="match status" value="3"/>
</dbReference>
<keyword evidence="7" id="KW-0067">ATP-binding</keyword>
<dbReference type="PANTHER" id="PTHR30591">
    <property type="entry name" value="RECBCD ENZYME SUBUNIT RECC"/>
    <property type="match status" value="1"/>
</dbReference>
<evidence type="ECO:0000256" key="1">
    <source>
        <dbReference type="ARBA" id="ARBA00022722"/>
    </source>
</evidence>
<dbReference type="InterPro" id="IPR049035">
    <property type="entry name" value="ADDB_N"/>
</dbReference>
<dbReference type="InterPro" id="IPR038726">
    <property type="entry name" value="PDDEXK_AddAB-type"/>
</dbReference>
<dbReference type="GO" id="GO:0005524">
    <property type="term" value="F:ATP binding"/>
    <property type="evidence" value="ECO:0007669"/>
    <property type="project" value="UniProtKB-KW"/>
</dbReference>
<keyword evidence="4" id="KW-0378">Hydrolase</keyword>
<evidence type="ECO:0000313" key="12">
    <source>
        <dbReference type="Proteomes" id="UP000824165"/>
    </source>
</evidence>
<keyword evidence="2" id="KW-0547">Nucleotide-binding</keyword>
<evidence type="ECO:0000313" key="11">
    <source>
        <dbReference type="EMBL" id="HIT86095.1"/>
    </source>
</evidence>
<proteinExistence type="predicted"/>
<dbReference type="GO" id="GO:0006281">
    <property type="term" value="P:DNA repair"/>
    <property type="evidence" value="ECO:0007669"/>
    <property type="project" value="UniProtKB-KW"/>
</dbReference>
<evidence type="ECO:0000256" key="2">
    <source>
        <dbReference type="ARBA" id="ARBA00022741"/>
    </source>
</evidence>
<evidence type="ECO:0000256" key="7">
    <source>
        <dbReference type="ARBA" id="ARBA00022840"/>
    </source>
</evidence>
<dbReference type="SUPFAM" id="SSF52540">
    <property type="entry name" value="P-loop containing nucleoside triphosphate hydrolases"/>
    <property type="match status" value="1"/>
</dbReference>
<feature type="non-terminal residue" evidence="11">
    <location>
        <position position="1074"/>
    </location>
</feature>
<dbReference type="InterPro" id="IPR014017">
    <property type="entry name" value="DNA_helicase_UvrD-like_C"/>
</dbReference>
<keyword evidence="6" id="KW-0269">Exonuclease</keyword>
<feature type="domain" description="UvrD-like helicase C-terminal" evidence="10">
    <location>
        <begin position="265"/>
        <end position="591"/>
    </location>
</feature>
<dbReference type="InterPro" id="IPR011604">
    <property type="entry name" value="PDDEXK-like_dom_sf"/>
</dbReference>
<dbReference type="GO" id="GO:0003677">
    <property type="term" value="F:DNA binding"/>
    <property type="evidence" value="ECO:0007669"/>
    <property type="project" value="UniProtKB-KW"/>
</dbReference>
<dbReference type="PROSITE" id="PS51217">
    <property type="entry name" value="UVRD_HELICASE_CTER"/>
    <property type="match status" value="1"/>
</dbReference>
<reference evidence="11" key="2">
    <citation type="journal article" date="2021" name="PeerJ">
        <title>Extensive microbial diversity within the chicken gut microbiome revealed by metagenomics and culture.</title>
        <authorList>
            <person name="Gilroy R."/>
            <person name="Ravi A."/>
            <person name="Getino M."/>
            <person name="Pursley I."/>
            <person name="Horton D.L."/>
            <person name="Alikhan N.F."/>
            <person name="Baker D."/>
            <person name="Gharbi K."/>
            <person name="Hall N."/>
            <person name="Watson M."/>
            <person name="Adriaenssens E.M."/>
            <person name="Foster-Nyarko E."/>
            <person name="Jarju S."/>
            <person name="Secka A."/>
            <person name="Antonio M."/>
            <person name="Oren A."/>
            <person name="Chaudhuri R.R."/>
            <person name="La Ragione R."/>
            <person name="Hildebrand F."/>
            <person name="Pallen M.J."/>
        </authorList>
    </citation>
    <scope>NUCLEOTIDE SEQUENCE</scope>
    <source>
        <strain evidence="11">CHK181-108</strain>
    </source>
</reference>
<keyword evidence="3" id="KW-0227">DNA damage</keyword>
<organism evidence="11 12">
    <name type="scientific">Candidatus Ornithomonoglobus intestinigallinarum</name>
    <dbReference type="NCBI Taxonomy" id="2840894"/>
    <lineage>
        <taxon>Bacteria</taxon>
        <taxon>Bacillati</taxon>
        <taxon>Bacillota</taxon>
        <taxon>Clostridia</taxon>
        <taxon>Candidatus Ornithomonoglobus</taxon>
    </lineage>
</organism>
<protein>
    <submittedName>
        <fullName evidence="11">Exodeoxyribonuclease V subunit gamma</fullName>
    </submittedName>
</protein>
<dbReference type="AlphaFoldDB" id="A0A9D1H3Y2"/>
<dbReference type="Pfam" id="PF12705">
    <property type="entry name" value="PDDEXK_1"/>
    <property type="match status" value="1"/>
</dbReference>
<gene>
    <name evidence="11" type="ORF">IAA60_09385</name>
</gene>
<dbReference type="Gene3D" id="3.90.320.10">
    <property type="match status" value="1"/>
</dbReference>
<dbReference type="Pfam" id="PF21445">
    <property type="entry name" value="ADDB_N"/>
    <property type="match status" value="1"/>
</dbReference>
<dbReference type="InterPro" id="IPR011335">
    <property type="entry name" value="Restrct_endonuc-II-like"/>
</dbReference>